<dbReference type="SUPFAM" id="SSF55811">
    <property type="entry name" value="Nudix"/>
    <property type="match status" value="1"/>
</dbReference>
<dbReference type="InterPro" id="IPR042529">
    <property type="entry name" value="IF_2B-like_C"/>
</dbReference>
<dbReference type="OrthoDB" id="27639at2157"/>
<dbReference type="PROSITE" id="PS51462">
    <property type="entry name" value="NUDIX"/>
    <property type="match status" value="1"/>
</dbReference>
<evidence type="ECO:0000259" key="2">
    <source>
        <dbReference type="PROSITE" id="PS51462"/>
    </source>
</evidence>
<protein>
    <submittedName>
        <fullName evidence="3">Initiation factor 2B related protein</fullName>
    </submittedName>
</protein>
<dbReference type="RefSeq" id="WP_005044587.1">
    <property type="nucleotide sequence ID" value="NZ_AOME01000070.1"/>
</dbReference>
<dbReference type="AlphaFoldDB" id="M0N1F3"/>
<dbReference type="Gene3D" id="3.90.79.10">
    <property type="entry name" value="Nucleoside Triphosphate Pyrophosphohydrolase"/>
    <property type="match status" value="1"/>
</dbReference>
<dbReference type="Gene3D" id="3.40.50.10470">
    <property type="entry name" value="Translation initiation factor eif-2b, domain 2"/>
    <property type="match status" value="1"/>
</dbReference>
<dbReference type="InterPro" id="IPR037171">
    <property type="entry name" value="NagB/RpiA_transferase-like"/>
</dbReference>
<evidence type="ECO:0000256" key="1">
    <source>
        <dbReference type="RuleBase" id="RU003814"/>
    </source>
</evidence>
<reference evidence="3 4" key="1">
    <citation type="journal article" date="2014" name="PLoS Genet.">
        <title>Phylogenetically driven sequencing of extremely halophilic archaea reveals strategies for static and dynamic osmo-response.</title>
        <authorList>
            <person name="Becker E.A."/>
            <person name="Seitzer P.M."/>
            <person name="Tritt A."/>
            <person name="Larsen D."/>
            <person name="Krusor M."/>
            <person name="Yao A.I."/>
            <person name="Wu D."/>
            <person name="Madern D."/>
            <person name="Eisen J.A."/>
            <person name="Darling A.E."/>
            <person name="Facciotti M.T."/>
        </authorList>
    </citation>
    <scope>NUCLEOTIDE SEQUENCE [LARGE SCALE GENOMIC DNA]</scope>
    <source>
        <strain evidence="3 4">DSM 8989</strain>
    </source>
</reference>
<dbReference type="PANTHER" id="PTHR43475:SF3">
    <property type="entry name" value="TRANSLATION INITIATION FACTOR EIF-2B SUBUNIT FAMILY PROTEIN (AFU_ORTHOLOGUE AFUA_2G14290)"/>
    <property type="match status" value="1"/>
</dbReference>
<keyword evidence="4" id="KW-1185">Reference proteome</keyword>
<dbReference type="InterPro" id="IPR000649">
    <property type="entry name" value="IF-2B-related"/>
</dbReference>
<evidence type="ECO:0000313" key="4">
    <source>
        <dbReference type="Proteomes" id="UP000011625"/>
    </source>
</evidence>
<name>M0N1F3_9EURY</name>
<dbReference type="PATRIC" id="fig|1227456.3.peg.2993"/>
<dbReference type="InterPro" id="IPR015797">
    <property type="entry name" value="NUDIX_hydrolase-like_dom_sf"/>
</dbReference>
<gene>
    <name evidence="3" type="ORF">C450_14752</name>
</gene>
<sequence>MDETHVVTCFLRNRGEVLLLHRSDAVGSYSGRWGAVAGHVESDPDGAAREEIAEETGLDDAVSFVRAGDSFAVTDGDLDTRWTVHPYLFDCESRAVEPNYETTDVEWVAPSEIRRRETVPDLWTSYERVAPTVEVVKADTDHGSAWLSVRALEVLRDRAGVLGTTTESEDAWGELSTLAEDLRTARSSMTVVGNRINRAMAAASDDRTPEAIERAATAGIDRAFETDEAAAREAAARLDGTVLTLSRSGTVLNALRQASVEEVLVCESRPACEGVGVAEALADDCPVTLAIDAAAAHLLCERVVDAVIVGADTVFSDGSVLNKVGTRAVAVAASHEEVSVYVVAASDKIDPDPEAEPDFEERDRGAVYDGDANLTVTNPTFDRTPAEHVTVVTEEGRLEQDDIAETAVELRELAAWT</sequence>
<proteinExistence type="inferred from homology"/>
<dbReference type="PANTHER" id="PTHR43475">
    <property type="entry name" value="METHYLTHIORIBOSE-1-PHOSPHATE ISOMERASE"/>
    <property type="match status" value="1"/>
</dbReference>
<keyword evidence="3" id="KW-0396">Initiation factor</keyword>
<comment type="similarity">
    <text evidence="1">Belongs to the eIF-2B alpha/beta/delta subunits family.</text>
</comment>
<organism evidence="3 4">
    <name type="scientific">Halococcus salifodinae DSM 8989</name>
    <dbReference type="NCBI Taxonomy" id="1227456"/>
    <lineage>
        <taxon>Archaea</taxon>
        <taxon>Methanobacteriati</taxon>
        <taxon>Methanobacteriota</taxon>
        <taxon>Stenosarchaea group</taxon>
        <taxon>Halobacteria</taxon>
        <taxon>Halobacteriales</taxon>
        <taxon>Halococcaceae</taxon>
        <taxon>Halococcus</taxon>
    </lineage>
</organism>
<dbReference type="GO" id="GO:0003743">
    <property type="term" value="F:translation initiation factor activity"/>
    <property type="evidence" value="ECO:0007669"/>
    <property type="project" value="UniProtKB-KW"/>
</dbReference>
<keyword evidence="3" id="KW-0648">Protein biosynthesis</keyword>
<dbReference type="EMBL" id="AOME01000070">
    <property type="protein sequence ID" value="EMA50939.1"/>
    <property type="molecule type" value="Genomic_DNA"/>
</dbReference>
<accession>M0N1F3</accession>
<dbReference type="InterPro" id="IPR000086">
    <property type="entry name" value="NUDIX_hydrolase_dom"/>
</dbReference>
<dbReference type="GO" id="GO:0019509">
    <property type="term" value="P:L-methionine salvage from methylthioadenosine"/>
    <property type="evidence" value="ECO:0007669"/>
    <property type="project" value="TreeGrafter"/>
</dbReference>
<dbReference type="SUPFAM" id="SSF100950">
    <property type="entry name" value="NagB/RpiA/CoA transferase-like"/>
    <property type="match status" value="1"/>
</dbReference>
<dbReference type="Proteomes" id="UP000011625">
    <property type="component" value="Unassembled WGS sequence"/>
</dbReference>
<comment type="caution">
    <text evidence="3">The sequence shown here is derived from an EMBL/GenBank/DDBJ whole genome shotgun (WGS) entry which is preliminary data.</text>
</comment>
<dbReference type="STRING" id="1227456.C450_14752"/>
<feature type="domain" description="Nudix hydrolase" evidence="2">
    <location>
        <begin position="2"/>
        <end position="131"/>
    </location>
</feature>
<dbReference type="Pfam" id="PF01008">
    <property type="entry name" value="IF-2B"/>
    <property type="match status" value="1"/>
</dbReference>
<dbReference type="Pfam" id="PF00293">
    <property type="entry name" value="NUDIX"/>
    <property type="match status" value="1"/>
</dbReference>
<evidence type="ECO:0000313" key="3">
    <source>
        <dbReference type="EMBL" id="EMA50939.1"/>
    </source>
</evidence>
<dbReference type="GO" id="GO:0046523">
    <property type="term" value="F:S-methyl-5-thioribose-1-phosphate isomerase activity"/>
    <property type="evidence" value="ECO:0007669"/>
    <property type="project" value="TreeGrafter"/>
</dbReference>